<organism evidence="2 3">
    <name type="scientific">Niastella caeni</name>
    <dbReference type="NCBI Taxonomy" id="2569763"/>
    <lineage>
        <taxon>Bacteria</taxon>
        <taxon>Pseudomonadati</taxon>
        <taxon>Bacteroidota</taxon>
        <taxon>Chitinophagia</taxon>
        <taxon>Chitinophagales</taxon>
        <taxon>Chitinophagaceae</taxon>
        <taxon>Niastella</taxon>
    </lineage>
</organism>
<evidence type="ECO:0008006" key="4">
    <source>
        <dbReference type="Google" id="ProtNLM"/>
    </source>
</evidence>
<keyword evidence="1" id="KW-0812">Transmembrane</keyword>
<evidence type="ECO:0000313" key="2">
    <source>
        <dbReference type="EMBL" id="THU39362.1"/>
    </source>
</evidence>
<feature type="transmembrane region" description="Helical" evidence="1">
    <location>
        <begin position="68"/>
        <end position="87"/>
    </location>
</feature>
<feature type="transmembrane region" description="Helical" evidence="1">
    <location>
        <begin position="6"/>
        <end position="22"/>
    </location>
</feature>
<evidence type="ECO:0000313" key="3">
    <source>
        <dbReference type="Proteomes" id="UP000306918"/>
    </source>
</evidence>
<keyword evidence="1" id="KW-0472">Membrane</keyword>
<evidence type="ECO:0000256" key="1">
    <source>
        <dbReference type="SAM" id="Phobius"/>
    </source>
</evidence>
<feature type="transmembrane region" description="Helical" evidence="1">
    <location>
        <begin position="331"/>
        <end position="352"/>
    </location>
</feature>
<name>A0A4S8I120_9BACT</name>
<dbReference type="EMBL" id="STFF01000003">
    <property type="protein sequence ID" value="THU39362.1"/>
    <property type="molecule type" value="Genomic_DNA"/>
</dbReference>
<dbReference type="AlphaFoldDB" id="A0A4S8I120"/>
<comment type="caution">
    <text evidence="2">The sequence shown here is derived from an EMBL/GenBank/DDBJ whole genome shotgun (WGS) entry which is preliminary data.</text>
</comment>
<proteinExistence type="predicted"/>
<protein>
    <recommendedName>
        <fullName evidence="4">O-antigen ligase family protein</fullName>
    </recommendedName>
</protein>
<feature type="transmembrane region" description="Helical" evidence="1">
    <location>
        <begin position="29"/>
        <end position="62"/>
    </location>
</feature>
<feature type="transmembrane region" description="Helical" evidence="1">
    <location>
        <begin position="236"/>
        <end position="254"/>
    </location>
</feature>
<feature type="transmembrane region" description="Helical" evidence="1">
    <location>
        <begin position="195"/>
        <end position="224"/>
    </location>
</feature>
<feature type="transmembrane region" description="Helical" evidence="1">
    <location>
        <begin position="129"/>
        <end position="152"/>
    </location>
</feature>
<dbReference type="OrthoDB" id="850738at2"/>
<keyword evidence="3" id="KW-1185">Reference proteome</keyword>
<accession>A0A4S8I120</accession>
<feature type="transmembrane region" description="Helical" evidence="1">
    <location>
        <begin position="364"/>
        <end position="380"/>
    </location>
</feature>
<dbReference type="Proteomes" id="UP000306918">
    <property type="component" value="Unassembled WGS sequence"/>
</dbReference>
<feature type="transmembrane region" description="Helical" evidence="1">
    <location>
        <begin position="99"/>
        <end position="117"/>
    </location>
</feature>
<dbReference type="RefSeq" id="WP_136577494.1">
    <property type="nucleotide sequence ID" value="NZ_STFF01000003.1"/>
</dbReference>
<reference evidence="2 3" key="1">
    <citation type="submission" date="2019-04" db="EMBL/GenBank/DDBJ databases">
        <title>Niastella caeni sp. nov., isolated from activated sludge.</title>
        <authorList>
            <person name="Sheng M."/>
        </authorList>
    </citation>
    <scope>NUCLEOTIDE SEQUENCE [LARGE SCALE GENOMIC DNA]</scope>
    <source>
        <strain evidence="2 3">HX-2-15</strain>
    </source>
</reference>
<keyword evidence="1" id="KW-1133">Transmembrane helix</keyword>
<sequence>MTTFLLIIEYIFFFGLAIYCILKKNELSIFYLPVLFFVDKIVSVHHPAFLYYGLVCLLILMLMKKNGFFFRNNIWALFLIIYFLILLTKSSDLGLIRPYVFSVTWLFLLIALIPNIYKKYPAAVVFKELSNASLLILVLFIVNALAATFYKFSPTEMYGITSGILFGNLWAAAFNTLPIALFVAFLYGVSEKKPVHVIISVVSFFFIMLTLRRTVIALSLLGIVISLMTMLTRQKAKMLFVTGGLIVVIGYLIYANTSFMSEFKERVELRKLDERELAEEKRFFEYSLLYDDMFIYHAYSPWFGFELFNSGGNYGKGVLADRSLHGDIPNLLHSSGIVGVILYLLMIGTAFWQALRAAVRYQDKLVFLFCGISFLVYTISGRYTEVAATLLIFLVLLSPIAQQEEPAVDVDESKAV</sequence>
<gene>
    <name evidence="2" type="ORF">FAM09_12690</name>
</gene>
<feature type="transmembrane region" description="Helical" evidence="1">
    <location>
        <begin position="164"/>
        <end position="189"/>
    </location>
</feature>